<feature type="chain" id="PRO_5008687434" description="Sugar transporter" evidence="2">
    <location>
        <begin position="30"/>
        <end position="239"/>
    </location>
</feature>
<evidence type="ECO:0000313" key="4">
    <source>
        <dbReference type="Proteomes" id="UP000198723"/>
    </source>
</evidence>
<dbReference type="PROSITE" id="PS51257">
    <property type="entry name" value="PROKAR_LIPOPROTEIN"/>
    <property type="match status" value="1"/>
</dbReference>
<keyword evidence="2" id="KW-0732">Signal</keyword>
<dbReference type="EMBL" id="FMAJ01000021">
    <property type="protein sequence ID" value="SCB61638.1"/>
    <property type="molecule type" value="Genomic_DNA"/>
</dbReference>
<gene>
    <name evidence="3" type="ORF">GA0061105_12114</name>
</gene>
<accession>A0A1C3YB01</accession>
<name>A0A1C3YB01_9HYPH</name>
<dbReference type="Proteomes" id="UP000198723">
    <property type="component" value="Unassembled WGS sequence"/>
</dbReference>
<sequence length="239" mass="23252">MARFSVDRKLAYGGIAAAMFVGMTSSAFAAACLGPANLTPVDVSGFTANPAVLLDMSDPLVLSSRVRALVGSSNDALLPAIEQAKKASATQMAAIGSGLGRAANSCQVSDPQFKLAIEKAVAEAASADPNLVPLLTAFAKVLAEGATAALGASTAGPAAASGIGNTGSIGQTGPGADDGTQFDGSATTAGTLRVSDAGDEDSSSTSSTTSTTIAISTGGAGQSSSETTESTSQSVPVTQ</sequence>
<dbReference type="STRING" id="1138170.GA0061105_12114"/>
<proteinExistence type="predicted"/>
<dbReference type="RefSeq" id="WP_092754142.1">
    <property type="nucleotide sequence ID" value="NZ_FMAJ01000021.1"/>
</dbReference>
<evidence type="ECO:0000256" key="2">
    <source>
        <dbReference type="SAM" id="SignalP"/>
    </source>
</evidence>
<feature type="region of interest" description="Disordered" evidence="1">
    <location>
        <begin position="165"/>
        <end position="239"/>
    </location>
</feature>
<feature type="signal peptide" evidence="2">
    <location>
        <begin position="1"/>
        <end position="29"/>
    </location>
</feature>
<protein>
    <recommendedName>
        <fullName evidence="5">Sugar transporter</fullName>
    </recommendedName>
</protein>
<evidence type="ECO:0000256" key="1">
    <source>
        <dbReference type="SAM" id="MobiDB-lite"/>
    </source>
</evidence>
<reference evidence="3 4" key="1">
    <citation type="submission" date="2016-08" db="EMBL/GenBank/DDBJ databases">
        <authorList>
            <person name="Seilhamer J.J."/>
        </authorList>
    </citation>
    <scope>NUCLEOTIDE SEQUENCE [LARGE SCALE GENOMIC DNA]</scope>
    <source>
        <strain evidence="3 4">HBR26</strain>
    </source>
</reference>
<dbReference type="AlphaFoldDB" id="A0A1C3YB01"/>
<evidence type="ECO:0008006" key="5">
    <source>
        <dbReference type="Google" id="ProtNLM"/>
    </source>
</evidence>
<feature type="compositionally biased region" description="Low complexity" evidence="1">
    <location>
        <begin position="203"/>
        <end position="239"/>
    </location>
</feature>
<evidence type="ECO:0000313" key="3">
    <source>
        <dbReference type="EMBL" id="SCB61638.1"/>
    </source>
</evidence>
<organism evidence="3 4">
    <name type="scientific">Rhizobium aethiopicum</name>
    <dbReference type="NCBI Taxonomy" id="1138170"/>
    <lineage>
        <taxon>Bacteria</taxon>
        <taxon>Pseudomonadati</taxon>
        <taxon>Pseudomonadota</taxon>
        <taxon>Alphaproteobacteria</taxon>
        <taxon>Hyphomicrobiales</taxon>
        <taxon>Rhizobiaceae</taxon>
        <taxon>Rhizobium/Agrobacterium group</taxon>
        <taxon>Rhizobium</taxon>
    </lineage>
</organism>